<dbReference type="EMBL" id="JAQZSM010000004">
    <property type="protein sequence ID" value="MDD7970842.1"/>
    <property type="molecule type" value="Genomic_DNA"/>
</dbReference>
<feature type="transmembrane region" description="Helical" evidence="1">
    <location>
        <begin position="45"/>
        <end position="65"/>
    </location>
</feature>
<evidence type="ECO:0000313" key="4">
    <source>
        <dbReference type="Proteomes" id="UP001431784"/>
    </source>
</evidence>
<organism evidence="3 4">
    <name type="scientific">Roseinatronobacter alkalisoli</name>
    <dbReference type="NCBI Taxonomy" id="3028235"/>
    <lineage>
        <taxon>Bacteria</taxon>
        <taxon>Pseudomonadati</taxon>
        <taxon>Pseudomonadota</taxon>
        <taxon>Alphaproteobacteria</taxon>
        <taxon>Rhodobacterales</taxon>
        <taxon>Paracoccaceae</taxon>
        <taxon>Roseinatronobacter</taxon>
    </lineage>
</organism>
<dbReference type="InterPro" id="IPR003675">
    <property type="entry name" value="Rce1/LyrA-like_dom"/>
</dbReference>
<feature type="transmembrane region" description="Helical" evidence="1">
    <location>
        <begin position="111"/>
        <end position="129"/>
    </location>
</feature>
<feature type="transmembrane region" description="Helical" evidence="1">
    <location>
        <begin position="213"/>
        <end position="231"/>
    </location>
</feature>
<feature type="transmembrane region" description="Helical" evidence="1">
    <location>
        <begin position="12"/>
        <end position="33"/>
    </location>
</feature>
<keyword evidence="3" id="KW-0482">Metalloprotease</keyword>
<dbReference type="RefSeq" id="WP_274351522.1">
    <property type="nucleotide sequence ID" value="NZ_JAQZSM010000004.1"/>
</dbReference>
<keyword evidence="3" id="KW-0378">Hydrolase</keyword>
<reference evidence="3" key="1">
    <citation type="submission" date="2023-02" db="EMBL/GenBank/DDBJ databases">
        <title>Description of Roseinatronobacter alkalisoli sp. nov., an alkaliphilic bacerium isolated from soda soil.</title>
        <authorList>
            <person name="Wei W."/>
        </authorList>
    </citation>
    <scope>NUCLEOTIDE SEQUENCE</scope>
    <source>
        <strain evidence="3">HJB301</strain>
    </source>
</reference>
<comment type="caution">
    <text evidence="3">The sequence shown here is derived from an EMBL/GenBank/DDBJ whole genome shotgun (WGS) entry which is preliminary data.</text>
</comment>
<feature type="transmembrane region" description="Helical" evidence="1">
    <location>
        <begin position="72"/>
        <end position="91"/>
    </location>
</feature>
<protein>
    <submittedName>
        <fullName evidence="3">CPBP family intramembrane metalloprotease</fullName>
    </submittedName>
</protein>
<feature type="transmembrane region" description="Helical" evidence="1">
    <location>
        <begin position="141"/>
        <end position="166"/>
    </location>
</feature>
<evidence type="ECO:0000259" key="2">
    <source>
        <dbReference type="Pfam" id="PF02517"/>
    </source>
</evidence>
<accession>A0ABT5T6U2</accession>
<feature type="domain" description="CAAX prenyl protease 2/Lysostaphin resistance protein A-like" evidence="2">
    <location>
        <begin position="176"/>
        <end position="274"/>
    </location>
</feature>
<dbReference type="Pfam" id="PF02517">
    <property type="entry name" value="Rce1-like"/>
    <property type="match status" value="1"/>
</dbReference>
<dbReference type="Proteomes" id="UP001431784">
    <property type="component" value="Unassembled WGS sequence"/>
</dbReference>
<keyword evidence="1" id="KW-0472">Membrane</keyword>
<sequence>MTDRQAFAELRWRYLLPPLAVLSLALPVVGVLVGFETVAARYSGWFLAAAVCLSAFAPVAALALASHSWRGCSALALVVVLWFFNIAIATLPQVGPFRELDWNWQGKTLDLAWMLGIIVMLPVALRREIGWTWRTNAGSLPVAFINIAIMVAVGFFVFGEVGPIFVGQGLSLERVLFDTTYPNLVEEIIYRGFMLALLDRAFPPRWHFSGAKMGWGVVLTAWLFGLVHGITPDANGTIVFDPLWLVATFVAGLMFGWIRALTGSLWPAFLAHCAPEVGILFALAVR</sequence>
<gene>
    <name evidence="3" type="ORF">PUT78_07000</name>
</gene>
<name>A0ABT5T6U2_9RHOB</name>
<proteinExistence type="predicted"/>
<feature type="transmembrane region" description="Helical" evidence="1">
    <location>
        <begin position="264"/>
        <end position="285"/>
    </location>
</feature>
<evidence type="ECO:0000313" key="3">
    <source>
        <dbReference type="EMBL" id="MDD7970842.1"/>
    </source>
</evidence>
<keyword evidence="1" id="KW-0812">Transmembrane</keyword>
<feature type="transmembrane region" description="Helical" evidence="1">
    <location>
        <begin position="238"/>
        <end position="258"/>
    </location>
</feature>
<keyword evidence="3" id="KW-0645">Protease</keyword>
<keyword evidence="4" id="KW-1185">Reference proteome</keyword>
<dbReference type="GO" id="GO:0008237">
    <property type="term" value="F:metallopeptidase activity"/>
    <property type="evidence" value="ECO:0007669"/>
    <property type="project" value="UniProtKB-KW"/>
</dbReference>
<evidence type="ECO:0000256" key="1">
    <source>
        <dbReference type="SAM" id="Phobius"/>
    </source>
</evidence>
<keyword evidence="1" id="KW-1133">Transmembrane helix</keyword>